<reference evidence="1 2" key="1">
    <citation type="submission" date="2015-09" db="EMBL/GenBank/DDBJ databases">
        <title>A metagenomics-based metabolic model of nitrate-dependent anaerobic oxidation of methane by Methanoperedens-like archaea.</title>
        <authorList>
            <person name="Arshad A."/>
            <person name="Speth D.R."/>
            <person name="De Graaf R.M."/>
            <person name="Op Den Camp H.J."/>
            <person name="Jetten M.S."/>
            <person name="Welte C.U."/>
        </authorList>
    </citation>
    <scope>NUCLEOTIDE SEQUENCE [LARGE SCALE GENOMIC DNA]</scope>
</reference>
<accession>A0A0P7ZFB5</accession>
<proteinExistence type="predicted"/>
<comment type="caution">
    <text evidence="1">The sequence shown here is derived from an EMBL/GenBank/DDBJ whole genome shotgun (WGS) entry which is preliminary data.</text>
</comment>
<evidence type="ECO:0000313" key="1">
    <source>
        <dbReference type="EMBL" id="KPQ42228.1"/>
    </source>
</evidence>
<gene>
    <name evidence="1" type="ORF">MPEBLZ_03208</name>
</gene>
<dbReference type="Proteomes" id="UP000050360">
    <property type="component" value="Unassembled WGS sequence"/>
</dbReference>
<dbReference type="EMBL" id="LKCM01000252">
    <property type="protein sequence ID" value="KPQ42228.1"/>
    <property type="molecule type" value="Genomic_DNA"/>
</dbReference>
<protein>
    <submittedName>
        <fullName evidence="1">Uncharacterized protein</fullName>
    </submittedName>
</protein>
<organism evidence="1 2">
    <name type="scientific">Candidatus Methanoperedens nitratireducens</name>
    <dbReference type="NCBI Taxonomy" id="1392998"/>
    <lineage>
        <taxon>Archaea</taxon>
        <taxon>Methanobacteriati</taxon>
        <taxon>Methanobacteriota</taxon>
        <taxon>Stenosarchaea group</taxon>
        <taxon>Methanomicrobia</taxon>
        <taxon>Methanosarcinales</taxon>
        <taxon>ANME-2 cluster</taxon>
        <taxon>Candidatus Methanoperedentaceae</taxon>
        <taxon>Candidatus Methanoperedens</taxon>
    </lineage>
</organism>
<name>A0A0P7ZFB5_9EURY</name>
<dbReference type="AlphaFoldDB" id="A0A0P7ZFB5"/>
<evidence type="ECO:0000313" key="2">
    <source>
        <dbReference type="Proteomes" id="UP000050360"/>
    </source>
</evidence>
<sequence>MLLNSIMADDMAALKEQMSRLEIVINEIDQDLHMEVNPQYLKKLEKIKKQKGIRFNNIEEFDEYFLK</sequence>